<dbReference type="RefSeq" id="WP_248166788.1">
    <property type="nucleotide sequence ID" value="NZ_BAABBC010000009.1"/>
</dbReference>
<feature type="domain" description="Thioredoxin" evidence="9">
    <location>
        <begin position="9"/>
        <end position="206"/>
    </location>
</feature>
<evidence type="ECO:0000256" key="4">
    <source>
        <dbReference type="ARBA" id="ARBA00022764"/>
    </source>
</evidence>
<keyword evidence="5 7" id="KW-1015">Disulfide bond</keyword>
<dbReference type="InterPro" id="IPR023205">
    <property type="entry name" value="DsbA/DsbL"/>
</dbReference>
<evidence type="ECO:0000313" key="11">
    <source>
        <dbReference type="Proteomes" id="UP001269819"/>
    </source>
</evidence>
<dbReference type="InterPro" id="IPR013766">
    <property type="entry name" value="Thioredoxin_domain"/>
</dbReference>
<comment type="caution">
    <text evidence="10">The sequence shown here is derived from an EMBL/GenBank/DDBJ whole genome shotgun (WGS) entry which is preliminary data.</text>
</comment>
<feature type="chain" id="PRO_5047455215" description="Thiol:disulfide interchange protein" evidence="8">
    <location>
        <begin position="23"/>
        <end position="212"/>
    </location>
</feature>
<gene>
    <name evidence="10" type="ORF">RYS15_07845</name>
</gene>
<reference evidence="10 11" key="1">
    <citation type="submission" date="2023-10" db="EMBL/GenBank/DDBJ databases">
        <title>Characteristics and mechanism of a salt-tolerant marine origin heterotrophic nitrifying- aerobic denitrifying bacteria Marinobacter xestospongiae HN1.</title>
        <authorList>
            <person name="Qi R."/>
        </authorList>
    </citation>
    <scope>NUCLEOTIDE SEQUENCE [LARGE SCALE GENOMIC DNA]</scope>
    <source>
        <strain evidence="10 11">HN1</strain>
    </source>
</reference>
<dbReference type="InterPro" id="IPR017937">
    <property type="entry name" value="Thioredoxin_CS"/>
</dbReference>
<name>A0ABU3VWE6_9GAMM</name>
<dbReference type="CDD" id="cd03019">
    <property type="entry name" value="DsbA_DsbA"/>
    <property type="match status" value="1"/>
</dbReference>
<dbReference type="InterPro" id="IPR001853">
    <property type="entry name" value="DSBA-like_thioredoxin_dom"/>
</dbReference>
<dbReference type="InterPro" id="IPR050824">
    <property type="entry name" value="Thiol_disulfide_DsbA"/>
</dbReference>
<keyword evidence="11" id="KW-1185">Reference proteome</keyword>
<comment type="similarity">
    <text evidence="2">Belongs to the thioredoxin family. DsbA subfamily.</text>
</comment>
<keyword evidence="3 8" id="KW-0732">Signal</keyword>
<dbReference type="PANTHER" id="PTHR35891">
    <property type="entry name" value="THIOL:DISULFIDE INTERCHANGE PROTEIN DSBA"/>
    <property type="match status" value="1"/>
</dbReference>
<feature type="signal peptide" evidence="8">
    <location>
        <begin position="1"/>
        <end position="22"/>
    </location>
</feature>
<protein>
    <recommendedName>
        <fullName evidence="7">Thiol:disulfide interchange protein</fullName>
    </recommendedName>
</protein>
<proteinExistence type="inferred from homology"/>
<evidence type="ECO:0000256" key="3">
    <source>
        <dbReference type="ARBA" id="ARBA00022729"/>
    </source>
</evidence>
<evidence type="ECO:0000256" key="7">
    <source>
        <dbReference type="PIRNR" id="PIRNR001488"/>
    </source>
</evidence>
<evidence type="ECO:0000313" key="10">
    <source>
        <dbReference type="EMBL" id="MDV2078593.1"/>
    </source>
</evidence>
<evidence type="ECO:0000256" key="1">
    <source>
        <dbReference type="ARBA" id="ARBA00004418"/>
    </source>
</evidence>
<evidence type="ECO:0000256" key="5">
    <source>
        <dbReference type="ARBA" id="ARBA00023157"/>
    </source>
</evidence>
<comment type="subcellular location">
    <subcellularLocation>
        <location evidence="1 7">Periplasm</location>
    </subcellularLocation>
</comment>
<dbReference type="PANTHER" id="PTHR35891:SF2">
    <property type="entry name" value="THIOL:DISULFIDE INTERCHANGE PROTEIN DSBA"/>
    <property type="match status" value="1"/>
</dbReference>
<dbReference type="PROSITE" id="PS51352">
    <property type="entry name" value="THIOREDOXIN_2"/>
    <property type="match status" value="1"/>
</dbReference>
<dbReference type="PROSITE" id="PS00194">
    <property type="entry name" value="THIOREDOXIN_1"/>
    <property type="match status" value="1"/>
</dbReference>
<evidence type="ECO:0000259" key="9">
    <source>
        <dbReference type="PROSITE" id="PS51352"/>
    </source>
</evidence>
<dbReference type="Gene3D" id="3.40.30.10">
    <property type="entry name" value="Glutaredoxin"/>
    <property type="match status" value="1"/>
</dbReference>
<dbReference type="Pfam" id="PF01323">
    <property type="entry name" value="DSBA"/>
    <property type="match status" value="1"/>
</dbReference>
<evidence type="ECO:0000256" key="8">
    <source>
        <dbReference type="SAM" id="SignalP"/>
    </source>
</evidence>
<keyword evidence="6" id="KW-0676">Redox-active center</keyword>
<dbReference type="PIRSF" id="PIRSF001488">
    <property type="entry name" value="Tdi_protein"/>
    <property type="match status" value="1"/>
</dbReference>
<evidence type="ECO:0000256" key="6">
    <source>
        <dbReference type="ARBA" id="ARBA00023284"/>
    </source>
</evidence>
<dbReference type="EMBL" id="JAWIIJ010000004">
    <property type="protein sequence ID" value="MDV2078593.1"/>
    <property type="molecule type" value="Genomic_DNA"/>
</dbReference>
<evidence type="ECO:0000256" key="2">
    <source>
        <dbReference type="ARBA" id="ARBA00005791"/>
    </source>
</evidence>
<dbReference type="Proteomes" id="UP001269819">
    <property type="component" value="Unassembled WGS sequence"/>
</dbReference>
<organism evidence="10 11">
    <name type="scientific">Marinobacter xestospongiae</name>
    <dbReference type="NCBI Taxonomy" id="994319"/>
    <lineage>
        <taxon>Bacteria</taxon>
        <taxon>Pseudomonadati</taxon>
        <taxon>Pseudomonadota</taxon>
        <taxon>Gammaproteobacteria</taxon>
        <taxon>Pseudomonadales</taxon>
        <taxon>Marinobacteraceae</taxon>
        <taxon>Marinobacter</taxon>
    </lineage>
</organism>
<keyword evidence="4 7" id="KW-0574">Periplasm</keyword>
<sequence length="212" mass="23252">MTKLLNVALSLVLALTAFSAQAADGSWEEGRHYERLSNPVRTSNPDVIEVAEVFWYGCGHCYRFKPLVEAWADKQAEDVSFEMVPAALGRSWTPHAMAFYALKAIDQLNDTTNDALFKALAVERRALNDADALGEFLSDYGVDKAEFVAAYESFGVSAQFQQAQSQIRGARITGTPTMLVNGKYTVTGTGAGSHEAMLEVVDYLVAKERDAR</sequence>
<dbReference type="InterPro" id="IPR036249">
    <property type="entry name" value="Thioredoxin-like_sf"/>
</dbReference>
<accession>A0ABU3VWE6</accession>
<dbReference type="SUPFAM" id="SSF52833">
    <property type="entry name" value="Thioredoxin-like"/>
    <property type="match status" value="1"/>
</dbReference>